<dbReference type="GO" id="GO:0016787">
    <property type="term" value="F:hydrolase activity"/>
    <property type="evidence" value="ECO:0007669"/>
    <property type="project" value="UniProtKB-KW"/>
</dbReference>
<evidence type="ECO:0000313" key="4">
    <source>
        <dbReference type="Proteomes" id="UP001596472"/>
    </source>
</evidence>
<dbReference type="RefSeq" id="WP_379716710.1">
    <property type="nucleotide sequence ID" value="NZ_JBHTBS010000021.1"/>
</dbReference>
<evidence type="ECO:0000256" key="1">
    <source>
        <dbReference type="ARBA" id="ARBA00022801"/>
    </source>
</evidence>
<gene>
    <name evidence="3" type="ORF">ACFQY0_20550</name>
</gene>
<comment type="caution">
    <text evidence="3">The sequence shown here is derived from an EMBL/GenBank/DDBJ whole genome shotgun (WGS) entry which is preliminary data.</text>
</comment>
<evidence type="ECO:0000259" key="2">
    <source>
        <dbReference type="Pfam" id="PF20434"/>
    </source>
</evidence>
<dbReference type="InterPro" id="IPR049492">
    <property type="entry name" value="BD-FAE-like_dom"/>
</dbReference>
<dbReference type="SUPFAM" id="SSF53474">
    <property type="entry name" value="alpha/beta-Hydrolases"/>
    <property type="match status" value="1"/>
</dbReference>
<reference evidence="4" key="1">
    <citation type="journal article" date="2019" name="Int. J. Syst. Evol. Microbiol.">
        <title>The Global Catalogue of Microorganisms (GCM) 10K type strain sequencing project: providing services to taxonomists for standard genome sequencing and annotation.</title>
        <authorList>
            <consortium name="The Broad Institute Genomics Platform"/>
            <consortium name="The Broad Institute Genome Sequencing Center for Infectious Disease"/>
            <person name="Wu L."/>
            <person name="Ma J."/>
        </authorList>
    </citation>
    <scope>NUCLEOTIDE SEQUENCE [LARGE SCALE GENOMIC DNA]</scope>
    <source>
        <strain evidence="4">CGMCC 4.1467</strain>
    </source>
</reference>
<evidence type="ECO:0000313" key="3">
    <source>
        <dbReference type="EMBL" id="MFC7339592.1"/>
    </source>
</evidence>
<accession>A0ABW2LAV1</accession>
<organism evidence="3 4">
    <name type="scientific">Haloferula chungangensis</name>
    <dbReference type="NCBI Taxonomy" id="1048331"/>
    <lineage>
        <taxon>Bacteria</taxon>
        <taxon>Pseudomonadati</taxon>
        <taxon>Verrucomicrobiota</taxon>
        <taxon>Verrucomicrobiia</taxon>
        <taxon>Verrucomicrobiales</taxon>
        <taxon>Verrucomicrobiaceae</taxon>
        <taxon>Haloferula</taxon>
    </lineage>
</organism>
<dbReference type="EMBL" id="JBHTBS010000021">
    <property type="protein sequence ID" value="MFC7339592.1"/>
    <property type="molecule type" value="Genomic_DNA"/>
</dbReference>
<name>A0ABW2LAV1_9BACT</name>
<feature type="domain" description="BD-FAE-like" evidence="2">
    <location>
        <begin position="37"/>
        <end position="244"/>
    </location>
</feature>
<proteinExistence type="predicted"/>
<sequence>MIRVIALSLLTCGILPGSEPSEKGVTFAKLGERELKLDIYRPDSQTAAAHRPLIVWVHGGAWRAGKRDSVPIKALVEKGFTIASVDYRLSTEAPFPANVHDLKAAIRHLRFHARKYQIDPESICIAGISAGGHLAALVGLTNGSPAHEGEVGHQLETSSDVQSVVSFFGASNLLSILDQSTPHGLKVRVPALKLLLGGSPREKPALAKLASPIEQLDKSDPPVLLIHGDADPQMPIEQSIELQAACKQIGVPCEMVTIQGGQHGGEKFFDEARLQLVARFLSEDAADRK</sequence>
<keyword evidence="4" id="KW-1185">Reference proteome</keyword>
<protein>
    <submittedName>
        <fullName evidence="3">Alpha/beta hydrolase fold domain-containing protein</fullName>
    </submittedName>
</protein>
<dbReference type="PANTHER" id="PTHR48081">
    <property type="entry name" value="AB HYDROLASE SUPERFAMILY PROTEIN C4A8.06C"/>
    <property type="match status" value="1"/>
</dbReference>
<dbReference type="PANTHER" id="PTHR48081:SF13">
    <property type="entry name" value="ALPHA_BETA HYDROLASE"/>
    <property type="match status" value="1"/>
</dbReference>
<dbReference type="Proteomes" id="UP001596472">
    <property type="component" value="Unassembled WGS sequence"/>
</dbReference>
<keyword evidence="1 3" id="KW-0378">Hydrolase</keyword>
<dbReference type="Pfam" id="PF20434">
    <property type="entry name" value="BD-FAE"/>
    <property type="match status" value="1"/>
</dbReference>
<dbReference type="InterPro" id="IPR029058">
    <property type="entry name" value="AB_hydrolase_fold"/>
</dbReference>
<dbReference type="InterPro" id="IPR050300">
    <property type="entry name" value="GDXG_lipolytic_enzyme"/>
</dbReference>
<dbReference type="Gene3D" id="3.40.50.1820">
    <property type="entry name" value="alpha/beta hydrolase"/>
    <property type="match status" value="1"/>
</dbReference>